<dbReference type="GO" id="GO:0016020">
    <property type="term" value="C:membrane"/>
    <property type="evidence" value="ECO:0007669"/>
    <property type="project" value="GOC"/>
</dbReference>
<accession>A0A2W4WHR5</accession>
<dbReference type="PANTHER" id="PTHR14859">
    <property type="entry name" value="CALCOFLUOR WHITE HYPERSENSITIVE PROTEIN PRECURSOR"/>
    <property type="match status" value="1"/>
</dbReference>
<evidence type="ECO:0000259" key="1">
    <source>
        <dbReference type="Pfam" id="PF03372"/>
    </source>
</evidence>
<comment type="caution">
    <text evidence="2">The sequence shown here is derived from an EMBL/GenBank/DDBJ whole genome shotgun (WGS) entry which is preliminary data.</text>
</comment>
<dbReference type="SUPFAM" id="SSF56219">
    <property type="entry name" value="DNase I-like"/>
    <property type="match status" value="1"/>
</dbReference>
<reference evidence="2 3" key="2">
    <citation type="submission" date="2018-06" db="EMBL/GenBank/DDBJ databases">
        <title>Metagenomic assembly of (sub)arctic Cyanobacteria and their associated microbiome from non-axenic cultures.</title>
        <authorList>
            <person name="Baurain D."/>
        </authorList>
    </citation>
    <scope>NUCLEOTIDE SEQUENCE [LARGE SCALE GENOMIC DNA]</scope>
    <source>
        <strain evidence="2">ULC041bin1</strain>
    </source>
</reference>
<dbReference type="AlphaFoldDB" id="A0A2W4WHR5"/>
<dbReference type="InterPro" id="IPR005135">
    <property type="entry name" value="Endo/exonuclease/phosphatase"/>
</dbReference>
<dbReference type="Proteomes" id="UP000249081">
    <property type="component" value="Unassembled WGS sequence"/>
</dbReference>
<dbReference type="Gene3D" id="3.60.10.10">
    <property type="entry name" value="Endonuclease/exonuclease/phosphatase"/>
    <property type="match status" value="1"/>
</dbReference>
<reference evidence="3" key="1">
    <citation type="submission" date="2018-04" db="EMBL/GenBank/DDBJ databases">
        <authorList>
            <person name="Cornet L."/>
        </authorList>
    </citation>
    <scope>NUCLEOTIDE SEQUENCE [LARGE SCALE GENOMIC DNA]</scope>
</reference>
<dbReference type="InterPro" id="IPR036691">
    <property type="entry name" value="Endo/exonu/phosph_ase_sf"/>
</dbReference>
<dbReference type="GO" id="GO:0016787">
    <property type="term" value="F:hydrolase activity"/>
    <property type="evidence" value="ECO:0007669"/>
    <property type="project" value="UniProtKB-KW"/>
</dbReference>
<dbReference type="Pfam" id="PF03372">
    <property type="entry name" value="Exo_endo_phos"/>
    <property type="match status" value="1"/>
</dbReference>
<gene>
    <name evidence="2" type="ORF">DCF17_03805</name>
</gene>
<dbReference type="InterPro" id="IPR051916">
    <property type="entry name" value="GPI-anchor_lipid_remodeler"/>
</dbReference>
<keyword evidence="2" id="KW-0378">Hydrolase</keyword>
<dbReference type="PANTHER" id="PTHR14859:SF1">
    <property type="entry name" value="PGAP2-INTERACTING PROTEIN"/>
    <property type="match status" value="1"/>
</dbReference>
<evidence type="ECO:0000313" key="3">
    <source>
        <dbReference type="Proteomes" id="UP000249081"/>
    </source>
</evidence>
<feature type="domain" description="Endonuclease/exonuclease/phosphatase" evidence="1">
    <location>
        <begin position="59"/>
        <end position="320"/>
    </location>
</feature>
<protein>
    <submittedName>
        <fullName evidence="2">Metal-dependent hydrolase</fullName>
    </submittedName>
</protein>
<organism evidence="2 3">
    <name type="scientific">Shackletoniella antarctica</name>
    <dbReference type="NCBI Taxonomy" id="268115"/>
    <lineage>
        <taxon>Bacteria</taxon>
        <taxon>Bacillati</taxon>
        <taxon>Cyanobacteriota</taxon>
        <taxon>Cyanophyceae</taxon>
        <taxon>Oculatellales</taxon>
        <taxon>Oculatellaceae</taxon>
        <taxon>Shackletoniella</taxon>
    </lineage>
</organism>
<sequence length="330" mass="36557">MKTVFVAVSLALGLPVAALVGTFVYISAPNWPVADYDNLVTYESLPPGPDSPKQLSVVSYNIGYLSGLTNQQAVERDQTLHESNQVTAVEALAARSPDILALQEIDFDAYRSFNVNQQEAVSMALGLAFGAIALNWDKRYVPFPYWPPSAHYRQVISGQAILSRYPIRRNERLVLEQVPTNPFYYNALYLDRIAQVSEIDVSGQSLIVINVHLEAFDAPTRTRQTQVVRDLAEGYAQDFPVLLLGDFNSSLNRDESEDSHSIQILLDSPVLATAPPPQAEGFTFPSDQPQYRLDYIFYTPATLEVVDAEVVAAAAQASDHLPIQAQVRLR</sequence>
<evidence type="ECO:0000313" key="2">
    <source>
        <dbReference type="EMBL" id="PZO44664.1"/>
    </source>
</evidence>
<name>A0A2W4WHR5_9CYAN</name>
<dbReference type="EMBL" id="QBMN01000016">
    <property type="protein sequence ID" value="PZO44664.1"/>
    <property type="molecule type" value="Genomic_DNA"/>
</dbReference>
<dbReference type="GO" id="GO:0006506">
    <property type="term" value="P:GPI anchor biosynthetic process"/>
    <property type="evidence" value="ECO:0007669"/>
    <property type="project" value="TreeGrafter"/>
</dbReference>
<proteinExistence type="predicted"/>